<evidence type="ECO:0000256" key="2">
    <source>
        <dbReference type="ARBA" id="ARBA00012224"/>
    </source>
</evidence>
<reference evidence="7 8" key="1">
    <citation type="submission" date="2024-03" db="EMBL/GenBank/DDBJ databases">
        <title>Human intestinal bacterial collection.</title>
        <authorList>
            <person name="Pauvert C."/>
            <person name="Hitch T.C.A."/>
            <person name="Clavel T."/>
        </authorList>
    </citation>
    <scope>NUCLEOTIDE SEQUENCE [LARGE SCALE GENOMIC DNA]</scope>
    <source>
        <strain evidence="7 8">CLA-AP-H34</strain>
    </source>
</reference>
<keyword evidence="8" id="KW-1185">Reference proteome</keyword>
<dbReference type="EC" id="4.4.1.13" evidence="2"/>
<comment type="caution">
    <text evidence="7">The sequence shown here is derived from an EMBL/GenBank/DDBJ whole genome shotgun (WGS) entry which is preliminary data.</text>
</comment>
<dbReference type="EMBL" id="JBBMFT010000006">
    <property type="protein sequence ID" value="MEQ2456875.1"/>
    <property type="molecule type" value="Genomic_DNA"/>
</dbReference>
<gene>
    <name evidence="7" type="ORF">WMO45_10095</name>
</gene>
<dbReference type="PANTHER" id="PTHR43525">
    <property type="entry name" value="PROTEIN MALY"/>
    <property type="match status" value="1"/>
</dbReference>
<evidence type="ECO:0000256" key="3">
    <source>
        <dbReference type="ARBA" id="ARBA00022898"/>
    </source>
</evidence>
<dbReference type="PANTHER" id="PTHR43525:SF1">
    <property type="entry name" value="PROTEIN MALY"/>
    <property type="match status" value="1"/>
</dbReference>
<accession>A0ABV1EQK9</accession>
<keyword evidence="4 7" id="KW-0456">Lyase</keyword>
<name>A0ABV1EQK9_9FIRM</name>
<dbReference type="Pfam" id="PF00155">
    <property type="entry name" value="Aminotran_1_2"/>
    <property type="match status" value="1"/>
</dbReference>
<feature type="domain" description="Aminotransferase class I/classII large" evidence="6">
    <location>
        <begin position="34"/>
        <end position="386"/>
    </location>
</feature>
<dbReference type="InterPro" id="IPR004839">
    <property type="entry name" value="Aminotransferase_I/II_large"/>
</dbReference>
<dbReference type="InterPro" id="IPR015424">
    <property type="entry name" value="PyrdxlP-dep_Trfase"/>
</dbReference>
<evidence type="ECO:0000256" key="4">
    <source>
        <dbReference type="ARBA" id="ARBA00023239"/>
    </source>
</evidence>
<dbReference type="InterPro" id="IPR051798">
    <property type="entry name" value="Class-II_PLP-Dep_Aminotrans"/>
</dbReference>
<dbReference type="Gene3D" id="3.40.640.10">
    <property type="entry name" value="Type I PLP-dependent aspartate aminotransferase-like (Major domain)"/>
    <property type="match status" value="1"/>
</dbReference>
<dbReference type="NCBIfam" id="TIGR04350">
    <property type="entry name" value="C_S_lyase_PatB"/>
    <property type="match status" value="1"/>
</dbReference>
<dbReference type="SUPFAM" id="SSF53383">
    <property type="entry name" value="PLP-dependent transferases"/>
    <property type="match status" value="1"/>
</dbReference>
<dbReference type="GO" id="GO:0016829">
    <property type="term" value="F:lyase activity"/>
    <property type="evidence" value="ECO:0007669"/>
    <property type="project" value="UniProtKB-KW"/>
</dbReference>
<dbReference type="Proteomes" id="UP001440599">
    <property type="component" value="Unassembled WGS sequence"/>
</dbReference>
<evidence type="ECO:0000313" key="8">
    <source>
        <dbReference type="Proteomes" id="UP001440599"/>
    </source>
</evidence>
<evidence type="ECO:0000313" key="7">
    <source>
        <dbReference type="EMBL" id="MEQ2456875.1"/>
    </source>
</evidence>
<comment type="cofactor">
    <cofactor evidence="1">
        <name>pyridoxal 5'-phosphate</name>
        <dbReference type="ChEBI" id="CHEBI:597326"/>
    </cofactor>
</comment>
<protein>
    <recommendedName>
        <fullName evidence="2">cysteine-S-conjugate beta-lyase</fullName>
        <ecNumber evidence="2">4.4.1.13</ecNumber>
    </recommendedName>
</protein>
<organism evidence="7 8">
    <name type="scientific">Flavonifractor hominis</name>
    <dbReference type="NCBI Taxonomy" id="3133178"/>
    <lineage>
        <taxon>Bacteria</taxon>
        <taxon>Bacillati</taxon>
        <taxon>Bacillota</taxon>
        <taxon>Clostridia</taxon>
        <taxon>Eubacteriales</taxon>
        <taxon>Oscillospiraceae</taxon>
        <taxon>Flavonifractor</taxon>
    </lineage>
</organism>
<evidence type="ECO:0000259" key="6">
    <source>
        <dbReference type="Pfam" id="PF00155"/>
    </source>
</evidence>
<dbReference type="InterPro" id="IPR015421">
    <property type="entry name" value="PyrdxlP-dep_Trfase_major"/>
</dbReference>
<proteinExistence type="inferred from homology"/>
<evidence type="ECO:0000256" key="1">
    <source>
        <dbReference type="ARBA" id="ARBA00001933"/>
    </source>
</evidence>
<dbReference type="RefSeq" id="WP_349140604.1">
    <property type="nucleotide sequence ID" value="NZ_JBBMFT010000006.1"/>
</dbReference>
<dbReference type="InterPro" id="IPR015422">
    <property type="entry name" value="PyrdxlP-dep_Trfase_small"/>
</dbReference>
<dbReference type="Gene3D" id="3.90.1150.10">
    <property type="entry name" value="Aspartate Aminotransferase, domain 1"/>
    <property type="match status" value="1"/>
</dbReference>
<comment type="similarity">
    <text evidence="5">Belongs to the class-II pyridoxal-phosphate-dependent aminotransferase family. MalY/PatB cystathionine beta-lyase subfamily.</text>
</comment>
<dbReference type="InterPro" id="IPR027619">
    <property type="entry name" value="C-S_lyase_PatB-like"/>
</dbReference>
<sequence>MNYDFDHLPDRHGTFSYKWDEVASEFPQAPDVIPMWVADTDFPCPKEIVEAIQKRAAHPIYGYGQIDHDSAALLAQWEKKRNQWDVDPQWITYCNGVVVGLNAIISAFSEEGDGVIIQPPVYYPFREAVEKTRRKLCLNELYNNGDHWAIDFEQLERLAKDPCNKILLLCNPHNPVSRVYRRDELEKIGEICLKHHVVIASDEIHSDLIYPGHKHIPIASLSPEIAAITVTAVSPSKTFNIAGLQMSALIAPSRDMLERLEEELDRRCYIPNLFGSIAWKAAYSDGGCEEYVEELMNYLWGNYLYLDQYLREHMPKIRCQKPEATYLMWLDCSGLGLEQEELKRFFVEDARVGVEEGTLFGGASASFMRMNIGCARATLKQALEQLESAYQKRGF</sequence>
<dbReference type="CDD" id="cd00609">
    <property type="entry name" value="AAT_like"/>
    <property type="match status" value="1"/>
</dbReference>
<evidence type="ECO:0000256" key="5">
    <source>
        <dbReference type="ARBA" id="ARBA00037974"/>
    </source>
</evidence>
<keyword evidence="3" id="KW-0663">Pyridoxal phosphate</keyword>